<dbReference type="Gene3D" id="3.40.190.10">
    <property type="entry name" value="Periplasmic binding protein-like II"/>
    <property type="match status" value="2"/>
</dbReference>
<gene>
    <name evidence="6" type="ORF">IAA98_12085</name>
</gene>
<dbReference type="PANTHER" id="PTHR30346">
    <property type="entry name" value="TRANSCRIPTIONAL DUAL REGULATOR HCAR-RELATED"/>
    <property type="match status" value="1"/>
</dbReference>
<dbReference type="PANTHER" id="PTHR30346:SF29">
    <property type="entry name" value="LYSR SUBSTRATE-BINDING"/>
    <property type="match status" value="1"/>
</dbReference>
<dbReference type="Gene3D" id="1.10.10.10">
    <property type="entry name" value="Winged helix-like DNA-binding domain superfamily/Winged helix DNA-binding domain"/>
    <property type="match status" value="1"/>
</dbReference>
<dbReference type="PROSITE" id="PS50931">
    <property type="entry name" value="HTH_LYSR"/>
    <property type="match status" value="1"/>
</dbReference>
<dbReference type="InterPro" id="IPR036388">
    <property type="entry name" value="WH-like_DNA-bd_sf"/>
</dbReference>
<comment type="similarity">
    <text evidence="1">Belongs to the LysR transcriptional regulatory family.</text>
</comment>
<evidence type="ECO:0000259" key="5">
    <source>
        <dbReference type="PROSITE" id="PS50931"/>
    </source>
</evidence>
<reference evidence="6" key="1">
    <citation type="submission" date="2020-10" db="EMBL/GenBank/DDBJ databases">
        <authorList>
            <person name="Gilroy R."/>
        </authorList>
    </citation>
    <scope>NUCLEOTIDE SEQUENCE</scope>
    <source>
        <strain evidence="6">ChiGjej1B1-24693</strain>
    </source>
</reference>
<proteinExistence type="inferred from homology"/>
<dbReference type="Pfam" id="PF03466">
    <property type="entry name" value="LysR_substrate"/>
    <property type="match status" value="1"/>
</dbReference>
<evidence type="ECO:0000256" key="1">
    <source>
        <dbReference type="ARBA" id="ARBA00009437"/>
    </source>
</evidence>
<dbReference type="InterPro" id="IPR000847">
    <property type="entry name" value="LysR_HTH_N"/>
</dbReference>
<evidence type="ECO:0000256" key="3">
    <source>
        <dbReference type="ARBA" id="ARBA00023125"/>
    </source>
</evidence>
<feature type="domain" description="HTH lysR-type" evidence="5">
    <location>
        <begin position="3"/>
        <end position="60"/>
    </location>
</feature>
<dbReference type="SUPFAM" id="SSF46785">
    <property type="entry name" value="Winged helix' DNA-binding domain"/>
    <property type="match status" value="1"/>
</dbReference>
<dbReference type="Proteomes" id="UP000886842">
    <property type="component" value="Unassembled WGS sequence"/>
</dbReference>
<dbReference type="GO" id="GO:0032993">
    <property type="term" value="C:protein-DNA complex"/>
    <property type="evidence" value="ECO:0007669"/>
    <property type="project" value="TreeGrafter"/>
</dbReference>
<organism evidence="6 7">
    <name type="scientific">Candidatus Avipropionibacterium avicola</name>
    <dbReference type="NCBI Taxonomy" id="2840701"/>
    <lineage>
        <taxon>Bacteria</taxon>
        <taxon>Bacillati</taxon>
        <taxon>Actinomycetota</taxon>
        <taxon>Actinomycetes</taxon>
        <taxon>Propionibacteriales</taxon>
        <taxon>Propionibacteriaceae</taxon>
        <taxon>Propionibacteriaceae incertae sedis</taxon>
        <taxon>Candidatus Avipropionibacterium</taxon>
    </lineage>
</organism>
<dbReference type="EMBL" id="DVLP01000356">
    <property type="protein sequence ID" value="HIT76315.1"/>
    <property type="molecule type" value="Genomic_DNA"/>
</dbReference>
<dbReference type="InterPro" id="IPR036390">
    <property type="entry name" value="WH_DNA-bd_sf"/>
</dbReference>
<name>A0A9D1H1E1_9ACTN</name>
<dbReference type="GO" id="GO:0003677">
    <property type="term" value="F:DNA binding"/>
    <property type="evidence" value="ECO:0007669"/>
    <property type="project" value="UniProtKB-KW"/>
</dbReference>
<dbReference type="CDD" id="cd08423">
    <property type="entry name" value="PBP2_LTTR_like_6"/>
    <property type="match status" value="1"/>
</dbReference>
<dbReference type="PRINTS" id="PR00039">
    <property type="entry name" value="HTHLYSR"/>
</dbReference>
<evidence type="ECO:0000313" key="6">
    <source>
        <dbReference type="EMBL" id="HIT76315.1"/>
    </source>
</evidence>
<evidence type="ECO:0000256" key="2">
    <source>
        <dbReference type="ARBA" id="ARBA00023015"/>
    </source>
</evidence>
<keyword evidence="4" id="KW-0804">Transcription</keyword>
<accession>A0A9D1H1E1</accession>
<protein>
    <submittedName>
        <fullName evidence="6">LysR family transcriptional regulator</fullName>
    </submittedName>
</protein>
<reference evidence="6" key="2">
    <citation type="journal article" date="2021" name="PeerJ">
        <title>Extensive microbial diversity within the chicken gut microbiome revealed by metagenomics and culture.</title>
        <authorList>
            <person name="Gilroy R."/>
            <person name="Ravi A."/>
            <person name="Getino M."/>
            <person name="Pursley I."/>
            <person name="Horton D.L."/>
            <person name="Alikhan N.F."/>
            <person name="Baker D."/>
            <person name="Gharbi K."/>
            <person name="Hall N."/>
            <person name="Watson M."/>
            <person name="Adriaenssens E.M."/>
            <person name="Foster-Nyarko E."/>
            <person name="Jarju S."/>
            <person name="Secka A."/>
            <person name="Antonio M."/>
            <person name="Oren A."/>
            <person name="Chaudhuri R.R."/>
            <person name="La Ragione R."/>
            <person name="Hildebrand F."/>
            <person name="Pallen M.J."/>
        </authorList>
    </citation>
    <scope>NUCLEOTIDE SEQUENCE</scope>
    <source>
        <strain evidence="6">ChiGjej1B1-24693</strain>
    </source>
</reference>
<dbReference type="Pfam" id="PF00126">
    <property type="entry name" value="HTH_1"/>
    <property type="match status" value="1"/>
</dbReference>
<comment type="caution">
    <text evidence="6">The sequence shown here is derived from an EMBL/GenBank/DDBJ whole genome shotgun (WGS) entry which is preliminary data.</text>
</comment>
<keyword evidence="2" id="KW-0805">Transcription regulation</keyword>
<dbReference type="GO" id="GO:0003700">
    <property type="term" value="F:DNA-binding transcription factor activity"/>
    <property type="evidence" value="ECO:0007669"/>
    <property type="project" value="InterPro"/>
</dbReference>
<dbReference type="AlphaFoldDB" id="A0A9D1H1E1"/>
<keyword evidence="3" id="KW-0238">DNA-binding</keyword>
<dbReference type="InterPro" id="IPR005119">
    <property type="entry name" value="LysR_subst-bd"/>
</dbReference>
<evidence type="ECO:0000256" key="4">
    <source>
        <dbReference type="ARBA" id="ARBA00023163"/>
    </source>
</evidence>
<sequence length="312" mass="32931">MTLELKHLEFLAAIQRTGTISAAARELGYSQPAVSQQISLVERALKTPLLHRTRSGATLTEAGEILVRTSATVLPQINRALAEIEAITGLRSGTIRIAAFPSAAAVLIPETLMAVRNEHPGVQFLVTEREPQQALAALRRGDCDIALTYEYSSALPHEQSVALLPGEAGFTITKETIKVALPKGHPLASERVVDLADLADESWVASRSEGRSHVVDLCESVNFTPHIAFETHNHVAVQRIVAAGLAVALLPELVAAAGAGPDQIDLLACAPASVRTVRAITTQTLLAVPGIPLTIEALRGAAQLALAGHHGS</sequence>
<evidence type="ECO:0000313" key="7">
    <source>
        <dbReference type="Proteomes" id="UP000886842"/>
    </source>
</evidence>
<dbReference type="SUPFAM" id="SSF53850">
    <property type="entry name" value="Periplasmic binding protein-like II"/>
    <property type="match status" value="1"/>
</dbReference>